<name>A0A097IH88_9CORY</name>
<gene>
    <name evidence="8" type="ORF">CDOO_09590</name>
</gene>
<evidence type="ECO:0000256" key="6">
    <source>
        <dbReference type="ARBA" id="ARBA00023288"/>
    </source>
</evidence>
<dbReference type="PANTHER" id="PTHR30429:SF0">
    <property type="entry name" value="METHIONINE-BINDING LIPOPROTEIN METQ"/>
    <property type="match status" value="1"/>
</dbReference>
<evidence type="ECO:0000256" key="4">
    <source>
        <dbReference type="ARBA" id="ARBA00023136"/>
    </source>
</evidence>
<evidence type="ECO:0000256" key="3">
    <source>
        <dbReference type="ARBA" id="ARBA00022729"/>
    </source>
</evidence>
<reference evidence="8 9" key="1">
    <citation type="submission" date="2013-09" db="EMBL/GenBank/DDBJ databases">
        <title>Complete genome sequence of Corynebacterium doosanense CAU 212(T) (=DSM 45436(T)), isolated from activated sludge.</title>
        <authorList>
            <person name="Schaffert L."/>
            <person name="Albersmeier A."/>
            <person name="Kalinowski J."/>
            <person name="Ruckert C."/>
        </authorList>
    </citation>
    <scope>NUCLEOTIDE SEQUENCE [LARGE SCALE GENOMIC DNA]</scope>
    <source>
        <strain evidence="8 9">CAU 212</strain>
    </source>
</reference>
<evidence type="ECO:0000256" key="1">
    <source>
        <dbReference type="ARBA" id="ARBA00004635"/>
    </source>
</evidence>
<dbReference type="InterPro" id="IPR004872">
    <property type="entry name" value="Lipoprotein_NlpA"/>
</dbReference>
<dbReference type="EMBL" id="CP006764">
    <property type="protein sequence ID" value="AIT61492.1"/>
    <property type="molecule type" value="Genomic_DNA"/>
</dbReference>
<proteinExistence type="inferred from homology"/>
<comment type="subcellular location">
    <subcellularLocation>
        <location evidence="1">Membrane</location>
        <topology evidence="1">Lipid-anchor</topology>
    </subcellularLocation>
</comment>
<evidence type="ECO:0000256" key="2">
    <source>
        <dbReference type="ARBA" id="ARBA00008973"/>
    </source>
</evidence>
<evidence type="ECO:0000313" key="8">
    <source>
        <dbReference type="EMBL" id="AIT61492.1"/>
    </source>
</evidence>
<keyword evidence="3 7" id="KW-0732">Signal</keyword>
<dbReference type="HOGENOM" id="CLU_067080_0_0_11"/>
<protein>
    <submittedName>
        <fullName evidence="8">ABC transporter substrate-binding protein</fullName>
    </submittedName>
</protein>
<dbReference type="STRING" id="558173.CDOO_09590"/>
<comment type="similarity">
    <text evidence="2">Belongs to the NlpA lipoprotein family.</text>
</comment>
<dbReference type="PROSITE" id="PS51257">
    <property type="entry name" value="PROKAR_LIPOPROTEIN"/>
    <property type="match status" value="1"/>
</dbReference>
<evidence type="ECO:0000256" key="7">
    <source>
        <dbReference type="SAM" id="SignalP"/>
    </source>
</evidence>
<keyword evidence="9" id="KW-1185">Reference proteome</keyword>
<dbReference type="KEGG" id="cdo:CDOO_09590"/>
<feature type="chain" id="PRO_5038871657" evidence="7">
    <location>
        <begin position="22"/>
        <end position="272"/>
    </location>
</feature>
<keyword evidence="4" id="KW-0472">Membrane</keyword>
<dbReference type="Pfam" id="PF03180">
    <property type="entry name" value="Lipoprotein_9"/>
    <property type="match status" value="1"/>
</dbReference>
<dbReference type="RefSeq" id="WP_018020837.1">
    <property type="nucleotide sequence ID" value="NZ_AQUX01000001.1"/>
</dbReference>
<dbReference type="eggNOG" id="COG1464">
    <property type="taxonomic scope" value="Bacteria"/>
</dbReference>
<dbReference type="AlphaFoldDB" id="A0A097IH88"/>
<keyword evidence="6" id="KW-0449">Lipoprotein</keyword>
<dbReference type="SUPFAM" id="SSF53850">
    <property type="entry name" value="Periplasmic binding protein-like II"/>
    <property type="match status" value="1"/>
</dbReference>
<sequence>MKTTLRLSALACALAASAALAGCSNADDTTTLRIAASSTPHAEILQHAEDAGMLGDTDLDISIMSRAAEGNIAVSNGSLDLNYLQHTPFFDDWVAESDVENLVNLGDVHLEPQSIYSRDLKSVADIPDGAQILVPQSGSDYARALLILEDAGLLTLDRSGVASLSALTDANIAENPRNLKITGVEDDVVPHAMEDPDVTAAVMSSNYALQAGIVDLAIFTESAENSPYGNIVVASAGSADSAEVAELMSALQSPEMAEWIRAEYDGVVIPTH</sequence>
<dbReference type="GO" id="GO:0016020">
    <property type="term" value="C:membrane"/>
    <property type="evidence" value="ECO:0007669"/>
    <property type="project" value="UniProtKB-SubCell"/>
</dbReference>
<dbReference type="OrthoDB" id="9812878at2"/>
<dbReference type="Proteomes" id="UP000029914">
    <property type="component" value="Chromosome"/>
</dbReference>
<keyword evidence="5" id="KW-0564">Palmitate</keyword>
<evidence type="ECO:0000256" key="5">
    <source>
        <dbReference type="ARBA" id="ARBA00023139"/>
    </source>
</evidence>
<accession>A0A097IH88</accession>
<dbReference type="Gene3D" id="3.40.190.10">
    <property type="entry name" value="Periplasmic binding protein-like II"/>
    <property type="match status" value="2"/>
</dbReference>
<evidence type="ECO:0000313" key="9">
    <source>
        <dbReference type="Proteomes" id="UP000029914"/>
    </source>
</evidence>
<dbReference type="PANTHER" id="PTHR30429">
    <property type="entry name" value="D-METHIONINE-BINDING LIPOPROTEIN METQ"/>
    <property type="match status" value="1"/>
</dbReference>
<feature type="signal peptide" evidence="7">
    <location>
        <begin position="1"/>
        <end position="21"/>
    </location>
</feature>
<organism evidence="8 9">
    <name type="scientific">Corynebacterium doosanense CAU 212 = DSM 45436</name>
    <dbReference type="NCBI Taxonomy" id="558173"/>
    <lineage>
        <taxon>Bacteria</taxon>
        <taxon>Bacillati</taxon>
        <taxon>Actinomycetota</taxon>
        <taxon>Actinomycetes</taxon>
        <taxon>Mycobacteriales</taxon>
        <taxon>Corynebacteriaceae</taxon>
        <taxon>Corynebacterium</taxon>
    </lineage>
</organism>